<evidence type="ECO:0000313" key="2">
    <source>
        <dbReference type="RefSeq" id="XP_017861155.1"/>
    </source>
</evidence>
<reference evidence="2" key="3">
    <citation type="submission" date="2025-08" db="UniProtKB">
        <authorList>
            <consortium name="RefSeq"/>
        </authorList>
    </citation>
    <scope>IDENTIFICATION</scope>
    <source>
        <tissue evidence="2">Whole organism</tissue>
    </source>
</reference>
<dbReference type="SUPFAM" id="SSF52047">
    <property type="entry name" value="RNI-like"/>
    <property type="match status" value="2"/>
</dbReference>
<gene>
    <name evidence="2" type="primary">LOC108612706</name>
</gene>
<organism evidence="1 2">
    <name type="scientific">Drosophila arizonae</name>
    <name type="common">Fruit fly</name>
    <dbReference type="NCBI Taxonomy" id="7263"/>
    <lineage>
        <taxon>Eukaryota</taxon>
        <taxon>Metazoa</taxon>
        <taxon>Ecdysozoa</taxon>
        <taxon>Arthropoda</taxon>
        <taxon>Hexapoda</taxon>
        <taxon>Insecta</taxon>
        <taxon>Pterygota</taxon>
        <taxon>Neoptera</taxon>
        <taxon>Endopterygota</taxon>
        <taxon>Diptera</taxon>
        <taxon>Brachycera</taxon>
        <taxon>Muscomorpha</taxon>
        <taxon>Ephydroidea</taxon>
        <taxon>Drosophilidae</taxon>
        <taxon>Drosophila</taxon>
    </lineage>
</organism>
<sequence>MALSPREPNMPKKLIIDQAKIDFEEIAELLQVQPSEHVEINGNEGVKIILRSINFNHKSADLTIYFKKKIDATVLAALPDLINISSLLLVANHKMGTLKPLFEAMSSLESPKLKRLSSTSSIIFDGINSEDYDRQISPRKITTFNNEEFMALLKIQSLKIIDCQLCDLRDTEFPSQLPQIEDLSIRSFRGGSLANLLRALALQEDSKLCDLRIEEHPLSTEEISQIVKLKCLNSLKCGFADIKNLYMISKLPKLQIFGIISRHKLKEISENLLKLIMSCNRTFSIYYTDVLSVDRSMQTLTIQMNKTMYSEEFEPLSNFPNLLYLVINGSHAIGSLAPLLKAFANKQSTVLQEICIEMNPLCHYEVLLISQIKTLKYVECQFIDPRSIKLLASLPLLRHLRIKSVNNLNDIAEGVLSVLLGCGNEVSIIREYREITYIKNLQKLKIVNASYEELVYNARDYALLAQLPPLNTLYIEGVHTLGSFTDLFQALGEVKNSALQEIQIVQSRISYTFPKPTINIDEANAITKILTLRKLKCGFVDGDSIDVLAQLTALEELFITTHKQGSLTPFLKALSLRKSSNLRCLIVEENRLTAEETAQVSKVNSLKRLECGFDGHNIESLAQMNNLEELIITSIEKEILSQLIEVLAAGGPRTLRLLDIISTPIDLSDSQFLVEIQTLDSLHCAFTHNESVELLGELQYLRDLSLHLMHHKSDNDSIKCIAQFNNLTALEVVSTEVGSLTGLLKAMSLRSNQILQSLNITENDVSPEEIREIIKINSLRRLKCGLAKKESLHYLTYLKDLEVLEITSYHDYHDISQDLLRILEVCCKLKAIDFYYGTRFACVEFISAALKVLKAVRNPIEQGPLELRVPYFAGLTPEQSALNSEAYLKISKFENYL</sequence>
<keyword evidence="1" id="KW-1185">Reference proteome</keyword>
<proteinExistence type="predicted"/>
<protein>
    <submittedName>
        <fullName evidence="2">Uncharacterized protein LOC108612706</fullName>
    </submittedName>
</protein>
<dbReference type="Proteomes" id="UP000694904">
    <property type="component" value="Chromosome 4"/>
</dbReference>
<name>A0ABM1P1R9_DROAR</name>
<reference evidence="1" key="2">
    <citation type="journal article" date="2016" name="G3 (Bethesda)">
        <title>Genome Evolution in Three Species of Cactophilic Drosophila.</title>
        <authorList>
            <person name="Sanchez-Flores A."/>
            <person name="Penazola F."/>
            <person name="Carpinteyro-Ponce J."/>
            <person name="Nazario-Yepiz N."/>
            <person name="Abreu-Goodger C."/>
            <person name="Machado C.A."/>
            <person name="Markow T.A."/>
        </authorList>
    </citation>
    <scope>NUCLEOTIDE SEQUENCE [LARGE SCALE GENOMIC DNA]</scope>
</reference>
<dbReference type="InterPro" id="IPR032675">
    <property type="entry name" value="LRR_dom_sf"/>
</dbReference>
<dbReference type="RefSeq" id="XP_017861155.1">
    <property type="nucleotide sequence ID" value="XM_018005666.1"/>
</dbReference>
<accession>A0ABM1P1R9</accession>
<dbReference type="Gene3D" id="3.80.10.10">
    <property type="entry name" value="Ribonuclease Inhibitor"/>
    <property type="match status" value="3"/>
</dbReference>
<dbReference type="GeneID" id="108612706"/>
<reference evidence="1" key="1">
    <citation type="journal article" date="1997" name="Nucleic Acids Res.">
        <title>tRNAscan-SE: a program for improved detection of transfer RNA genes in genomic sequence.</title>
        <authorList>
            <person name="Lowe T.M."/>
            <person name="Eddy S.R."/>
        </authorList>
    </citation>
    <scope>NUCLEOTIDE SEQUENCE [LARGE SCALE GENOMIC DNA]</scope>
</reference>
<evidence type="ECO:0000313" key="1">
    <source>
        <dbReference type="Proteomes" id="UP000694904"/>
    </source>
</evidence>